<comment type="caution">
    <text evidence="2">The sequence shown here is derived from an EMBL/GenBank/DDBJ whole genome shotgun (WGS) entry which is preliminary data.</text>
</comment>
<evidence type="ECO:0000313" key="2">
    <source>
        <dbReference type="EMBL" id="HIV61885.1"/>
    </source>
</evidence>
<accession>A0A9D1PHI0</accession>
<dbReference type="InterPro" id="IPR052196">
    <property type="entry name" value="Bact_Kbp"/>
</dbReference>
<evidence type="ECO:0000259" key="1">
    <source>
        <dbReference type="PROSITE" id="PS51782"/>
    </source>
</evidence>
<dbReference type="InterPro" id="IPR036779">
    <property type="entry name" value="LysM_dom_sf"/>
</dbReference>
<dbReference type="InterPro" id="IPR018392">
    <property type="entry name" value="LysM"/>
</dbReference>
<dbReference type="PROSITE" id="PS51782">
    <property type="entry name" value="LYSM"/>
    <property type="match status" value="1"/>
</dbReference>
<evidence type="ECO:0000313" key="3">
    <source>
        <dbReference type="Proteomes" id="UP000886808"/>
    </source>
</evidence>
<dbReference type="PANTHER" id="PTHR34700">
    <property type="entry name" value="POTASSIUM BINDING PROTEIN KBP"/>
    <property type="match status" value="1"/>
</dbReference>
<gene>
    <name evidence="2" type="ORF">H9746_03425</name>
</gene>
<proteinExistence type="predicted"/>
<dbReference type="Proteomes" id="UP000886808">
    <property type="component" value="Unassembled WGS sequence"/>
</dbReference>
<dbReference type="SUPFAM" id="SSF54106">
    <property type="entry name" value="LysM domain"/>
    <property type="match status" value="1"/>
</dbReference>
<reference evidence="2" key="1">
    <citation type="journal article" date="2021" name="PeerJ">
        <title>Extensive microbial diversity within the chicken gut microbiome revealed by metagenomics and culture.</title>
        <authorList>
            <person name="Gilroy R."/>
            <person name="Ravi A."/>
            <person name="Getino M."/>
            <person name="Pursley I."/>
            <person name="Horton D.L."/>
            <person name="Alikhan N.F."/>
            <person name="Baker D."/>
            <person name="Gharbi K."/>
            <person name="Hall N."/>
            <person name="Watson M."/>
            <person name="Adriaenssens E.M."/>
            <person name="Foster-Nyarko E."/>
            <person name="Jarju S."/>
            <person name="Secka A."/>
            <person name="Antonio M."/>
            <person name="Oren A."/>
            <person name="Chaudhuri R.R."/>
            <person name="La Ragione R."/>
            <person name="Hildebrand F."/>
            <person name="Pallen M.J."/>
        </authorList>
    </citation>
    <scope>NUCLEOTIDE SEQUENCE</scope>
    <source>
        <strain evidence="2">CHK193-4272</strain>
    </source>
</reference>
<feature type="domain" description="LysM" evidence="1">
    <location>
        <begin position="161"/>
        <end position="208"/>
    </location>
</feature>
<dbReference type="Gene3D" id="3.10.350.10">
    <property type="entry name" value="LysM domain"/>
    <property type="match status" value="1"/>
</dbReference>
<name>A0A9D1PHI0_9FIRM</name>
<dbReference type="CDD" id="cd00118">
    <property type="entry name" value="LysM"/>
    <property type="match status" value="1"/>
</dbReference>
<dbReference type="SMART" id="SM00257">
    <property type="entry name" value="LysM"/>
    <property type="match status" value="1"/>
</dbReference>
<dbReference type="PANTHER" id="PTHR34700:SF4">
    <property type="entry name" value="PHAGE-LIKE ELEMENT PBSX PROTEIN XKDP"/>
    <property type="match status" value="1"/>
</dbReference>
<dbReference type="EMBL" id="DXIE01000026">
    <property type="protein sequence ID" value="HIV61885.1"/>
    <property type="molecule type" value="Genomic_DNA"/>
</dbReference>
<dbReference type="AlphaFoldDB" id="A0A9D1PHI0"/>
<protein>
    <submittedName>
        <fullName evidence="2">LysM peptidoglycan-binding domain-containing protein</fullName>
    </submittedName>
</protein>
<reference evidence="2" key="2">
    <citation type="submission" date="2021-04" db="EMBL/GenBank/DDBJ databases">
        <authorList>
            <person name="Gilroy R."/>
        </authorList>
    </citation>
    <scope>NUCLEOTIDE SEQUENCE</scope>
    <source>
        <strain evidence="2">CHK193-4272</strain>
    </source>
</reference>
<dbReference type="Pfam" id="PF01476">
    <property type="entry name" value="LysM"/>
    <property type="match status" value="1"/>
</dbReference>
<organism evidence="2 3">
    <name type="scientific">Candidatus Butyricicoccus avistercoris</name>
    <dbReference type="NCBI Taxonomy" id="2838518"/>
    <lineage>
        <taxon>Bacteria</taxon>
        <taxon>Bacillati</taxon>
        <taxon>Bacillota</taxon>
        <taxon>Clostridia</taxon>
        <taxon>Eubacteriales</taxon>
        <taxon>Butyricicoccaceae</taxon>
        <taxon>Butyricicoccus</taxon>
    </lineage>
</organism>
<sequence length="214" mass="24320">MLRKFIFKNNITGKEVILPITPESFTIDHGNHIETVNLHTVGDYHLPGGRTLFTCKISGMLPRQQYPFVFAGSSLNPYEYIYFFELTSDKKQVCRFAISDTPTIADVYIENFQYGEKDGTNDVYYTITLRRHMPTQVVKSTGNTSQTANTRTTPLNIATPKQYTIQRGDTLWSICKKFYGDPLVYSKLAKANNIPNPDLIYTGNTLIIPDKNSL</sequence>